<gene>
    <name evidence="2" type="ORF">CR201_G0023602</name>
</gene>
<accession>A0A2J8XYQ5</accession>
<sequence>MANLEESFPRGGTRKIHKPEKAFQQSVEQDNLFDVYIM</sequence>
<proteinExistence type="predicted"/>
<evidence type="ECO:0000256" key="1">
    <source>
        <dbReference type="SAM" id="MobiDB-lite"/>
    </source>
</evidence>
<feature type="region of interest" description="Disordered" evidence="1">
    <location>
        <begin position="1"/>
        <end position="23"/>
    </location>
</feature>
<reference evidence="2" key="1">
    <citation type="submission" date="2017-12" db="EMBL/GenBank/DDBJ databases">
        <title>High-resolution comparative analysis of great ape genomes.</title>
        <authorList>
            <person name="Pollen A."/>
            <person name="Hastie A."/>
            <person name="Hormozdiari F."/>
            <person name="Dougherty M."/>
            <person name="Liu R."/>
            <person name="Chaisson M."/>
            <person name="Hoppe E."/>
            <person name="Hill C."/>
            <person name="Pang A."/>
            <person name="Hillier L."/>
            <person name="Baker C."/>
            <person name="Armstrong J."/>
            <person name="Shendure J."/>
            <person name="Paten B."/>
            <person name="Wilson R."/>
            <person name="Chao H."/>
            <person name="Schneider V."/>
            <person name="Ventura M."/>
            <person name="Kronenberg Z."/>
            <person name="Murali S."/>
            <person name="Gordon D."/>
            <person name="Cantsilieris S."/>
            <person name="Munson K."/>
            <person name="Nelson B."/>
            <person name="Raja A."/>
            <person name="Underwood J."/>
            <person name="Diekhans M."/>
            <person name="Fiddes I."/>
            <person name="Haussler D."/>
            <person name="Eichler E."/>
        </authorList>
    </citation>
    <scope>NUCLEOTIDE SEQUENCE [LARGE SCALE GENOMIC DNA]</scope>
    <source>
        <strain evidence="2">Susie</strain>
    </source>
</reference>
<dbReference type="AlphaFoldDB" id="A0A2J8XYQ5"/>
<organism evidence="2">
    <name type="scientific">Pongo abelii</name>
    <name type="common">Sumatran orangutan</name>
    <name type="synonym">Pongo pygmaeus abelii</name>
    <dbReference type="NCBI Taxonomy" id="9601"/>
    <lineage>
        <taxon>Eukaryota</taxon>
        <taxon>Metazoa</taxon>
        <taxon>Chordata</taxon>
        <taxon>Craniata</taxon>
        <taxon>Vertebrata</taxon>
        <taxon>Euteleostomi</taxon>
        <taxon>Mammalia</taxon>
        <taxon>Eutheria</taxon>
        <taxon>Euarchontoglires</taxon>
        <taxon>Primates</taxon>
        <taxon>Haplorrhini</taxon>
        <taxon>Catarrhini</taxon>
        <taxon>Hominidae</taxon>
        <taxon>Pongo</taxon>
    </lineage>
</organism>
<dbReference type="EMBL" id="NDHI03003286">
    <property type="protein sequence ID" value="PNJ87160.1"/>
    <property type="molecule type" value="Genomic_DNA"/>
</dbReference>
<name>A0A2J8XYQ5_PONAB</name>
<protein>
    <submittedName>
        <fullName evidence="2">PDCD11 isoform 2</fullName>
    </submittedName>
</protein>
<evidence type="ECO:0000313" key="2">
    <source>
        <dbReference type="EMBL" id="PNJ87160.1"/>
    </source>
</evidence>
<comment type="caution">
    <text evidence="2">The sequence shown here is derived from an EMBL/GenBank/DDBJ whole genome shotgun (WGS) entry which is preliminary data.</text>
</comment>